<organism evidence="1 2">
    <name type="scientific">Phytophthora rubi</name>
    <dbReference type="NCBI Taxonomy" id="129364"/>
    <lineage>
        <taxon>Eukaryota</taxon>
        <taxon>Sar</taxon>
        <taxon>Stramenopiles</taxon>
        <taxon>Oomycota</taxon>
        <taxon>Peronosporomycetes</taxon>
        <taxon>Peronosporales</taxon>
        <taxon>Peronosporaceae</taxon>
        <taxon>Phytophthora</taxon>
    </lineage>
</organism>
<name>A0A6A3HY81_9STRA</name>
<dbReference type="Proteomes" id="UP000435112">
    <property type="component" value="Unassembled WGS sequence"/>
</dbReference>
<dbReference type="Gene3D" id="3.40.50.1910">
    <property type="match status" value="1"/>
</dbReference>
<comment type="caution">
    <text evidence="1">The sequence shown here is derived from an EMBL/GenBank/DDBJ whole genome shotgun (WGS) entry which is preliminary data.</text>
</comment>
<proteinExistence type="predicted"/>
<dbReference type="EMBL" id="QXFU01003731">
    <property type="protein sequence ID" value="KAE8973144.1"/>
    <property type="molecule type" value="Genomic_DNA"/>
</dbReference>
<evidence type="ECO:0000313" key="1">
    <source>
        <dbReference type="EMBL" id="KAE8973144.1"/>
    </source>
</evidence>
<protein>
    <submittedName>
        <fullName evidence="1">Uncharacterized protein</fullName>
    </submittedName>
</protein>
<dbReference type="OrthoDB" id="10262287at2759"/>
<accession>A0A6A3HY81</accession>
<dbReference type="AlphaFoldDB" id="A0A6A3HY81"/>
<evidence type="ECO:0000313" key="2">
    <source>
        <dbReference type="Proteomes" id="UP000435112"/>
    </source>
</evidence>
<gene>
    <name evidence="1" type="ORF">PR002_g26286</name>
</gene>
<reference evidence="1 2" key="1">
    <citation type="submission" date="2018-09" db="EMBL/GenBank/DDBJ databases">
        <title>Genomic investigation of the strawberry pathogen Phytophthora fragariae indicates pathogenicity is determined by transcriptional variation in three key races.</title>
        <authorList>
            <person name="Adams T.M."/>
            <person name="Armitage A.D."/>
            <person name="Sobczyk M.K."/>
            <person name="Bates H.J."/>
            <person name="Dunwell J.M."/>
            <person name="Nellist C.F."/>
            <person name="Harrison R.J."/>
        </authorList>
    </citation>
    <scope>NUCLEOTIDE SEQUENCE [LARGE SCALE GENOMIC DNA]</scope>
    <source>
        <strain evidence="1 2">SCRP324</strain>
    </source>
</reference>
<dbReference type="InterPro" id="IPR027482">
    <property type="entry name" value="Sec1-like_dom2"/>
</dbReference>
<sequence length="100" mass="11029">MYFLVPKSPTASDDLAAPATASKLDNLGSEERNVLLVYYLSGVTFMEIAALRHLSVTFAVVSALTSDRPYDNIMATTKIVIDDTLLKPCFDKEGLHFMKL</sequence>